<reference evidence="1 2" key="1">
    <citation type="journal article" date="2018" name="Mol. Plant">
        <title>The genome of Artemisia annua provides insight into the evolution of Asteraceae family and artemisinin biosynthesis.</title>
        <authorList>
            <person name="Shen Q."/>
            <person name="Zhang L."/>
            <person name="Liao Z."/>
            <person name="Wang S."/>
            <person name="Yan T."/>
            <person name="Shi P."/>
            <person name="Liu M."/>
            <person name="Fu X."/>
            <person name="Pan Q."/>
            <person name="Wang Y."/>
            <person name="Lv Z."/>
            <person name="Lu X."/>
            <person name="Zhang F."/>
            <person name="Jiang W."/>
            <person name="Ma Y."/>
            <person name="Chen M."/>
            <person name="Hao X."/>
            <person name="Li L."/>
            <person name="Tang Y."/>
            <person name="Lv G."/>
            <person name="Zhou Y."/>
            <person name="Sun X."/>
            <person name="Brodelius P.E."/>
            <person name="Rose J.K.C."/>
            <person name="Tang K."/>
        </authorList>
    </citation>
    <scope>NUCLEOTIDE SEQUENCE [LARGE SCALE GENOMIC DNA]</scope>
    <source>
        <strain evidence="2">cv. Huhao1</strain>
        <tissue evidence="1">Leaf</tissue>
    </source>
</reference>
<dbReference type="AlphaFoldDB" id="A0A2U1NHR6"/>
<keyword evidence="2" id="KW-1185">Reference proteome</keyword>
<comment type="caution">
    <text evidence="1">The sequence shown here is derived from an EMBL/GenBank/DDBJ whole genome shotgun (WGS) entry which is preliminary data.</text>
</comment>
<dbReference type="Proteomes" id="UP000245207">
    <property type="component" value="Unassembled WGS sequence"/>
</dbReference>
<keyword evidence="1" id="KW-0378">Hydrolase</keyword>
<gene>
    <name evidence="1" type="ORF">CTI12_AA185900</name>
</gene>
<accession>A0A2U1NHR6</accession>
<name>A0A2U1NHR6_ARTAN</name>
<dbReference type="EMBL" id="PKPP01002806">
    <property type="protein sequence ID" value="PWA73006.1"/>
    <property type="molecule type" value="Genomic_DNA"/>
</dbReference>
<evidence type="ECO:0000313" key="2">
    <source>
        <dbReference type="Proteomes" id="UP000245207"/>
    </source>
</evidence>
<dbReference type="STRING" id="35608.A0A2U1NHR6"/>
<sequence>MYGLGNKALDDIADELDGNSQSTFGHLNSQFFKGIASEAENLLNDLEDILYSRKSQSRVNLLIVNHKCFINMSKFIQDYEMEQDKSAQQQEESISSNQFWISDPPMMITFDDQMDFNKNNMENNVSHLVDSDDHTDKWMCVNKDCLYHTKTEDIFVSTNNVDDKDIVYDDNVEWVCINKDCLYHNHIVDTDDEDEKSISNNFGDSAIVKK</sequence>
<protein>
    <submittedName>
        <fullName evidence="1">P-loop containing nucleoside triphosphate hydrolases superfamily protein</fullName>
    </submittedName>
</protein>
<proteinExistence type="predicted"/>
<evidence type="ECO:0000313" key="1">
    <source>
        <dbReference type="EMBL" id="PWA73006.1"/>
    </source>
</evidence>
<organism evidence="1 2">
    <name type="scientific">Artemisia annua</name>
    <name type="common">Sweet wormwood</name>
    <dbReference type="NCBI Taxonomy" id="35608"/>
    <lineage>
        <taxon>Eukaryota</taxon>
        <taxon>Viridiplantae</taxon>
        <taxon>Streptophyta</taxon>
        <taxon>Embryophyta</taxon>
        <taxon>Tracheophyta</taxon>
        <taxon>Spermatophyta</taxon>
        <taxon>Magnoliopsida</taxon>
        <taxon>eudicotyledons</taxon>
        <taxon>Gunneridae</taxon>
        <taxon>Pentapetalae</taxon>
        <taxon>asterids</taxon>
        <taxon>campanulids</taxon>
        <taxon>Asterales</taxon>
        <taxon>Asteraceae</taxon>
        <taxon>Asteroideae</taxon>
        <taxon>Anthemideae</taxon>
        <taxon>Artemisiinae</taxon>
        <taxon>Artemisia</taxon>
    </lineage>
</organism>
<dbReference type="GO" id="GO:0016787">
    <property type="term" value="F:hydrolase activity"/>
    <property type="evidence" value="ECO:0007669"/>
    <property type="project" value="UniProtKB-KW"/>
</dbReference>